<feature type="signal peptide" evidence="1">
    <location>
        <begin position="1"/>
        <end position="17"/>
    </location>
</feature>
<dbReference type="SMART" id="SM00409">
    <property type="entry name" value="IG"/>
    <property type="match status" value="1"/>
</dbReference>
<keyword evidence="1" id="KW-0732">Signal</keyword>
<protein>
    <recommendedName>
        <fullName evidence="2">Ig-like domain-containing protein</fullName>
    </recommendedName>
</protein>
<proteinExistence type="predicted"/>
<feature type="domain" description="Ig-like" evidence="2">
    <location>
        <begin position="4"/>
        <end position="121"/>
    </location>
</feature>
<name>A0A7J6CXL6_9TELE</name>
<dbReference type="PROSITE" id="PS50835">
    <property type="entry name" value="IG_LIKE"/>
    <property type="match status" value="2"/>
</dbReference>
<dbReference type="AlphaFoldDB" id="A0A7J6CXL6"/>
<evidence type="ECO:0000259" key="2">
    <source>
        <dbReference type="PROSITE" id="PS50835"/>
    </source>
</evidence>
<dbReference type="InterPro" id="IPR003599">
    <property type="entry name" value="Ig_sub"/>
</dbReference>
<dbReference type="InterPro" id="IPR013783">
    <property type="entry name" value="Ig-like_fold"/>
</dbReference>
<comment type="caution">
    <text evidence="3">The sequence shown here is derived from an EMBL/GenBank/DDBJ whole genome shotgun (WGS) entry which is preliminary data.</text>
</comment>
<dbReference type="InterPro" id="IPR007110">
    <property type="entry name" value="Ig-like_dom"/>
</dbReference>
<dbReference type="InterPro" id="IPR036179">
    <property type="entry name" value="Ig-like_dom_sf"/>
</dbReference>
<gene>
    <name evidence="3" type="ORF">G5714_006881</name>
</gene>
<sequence>MQFPVLLFISSVSAVVGMMSVQVTKPVVSYCHQAITLHCNVSLSDGKDREFQVTHLSWIKESNKTICSESKTAMNGSIHCQYMPNKQLVLTIAHPKSDDIGRYICKLRSSHGHTSANTNVTLECPQKIVQINEDGKNRVTCKVERSNHDGRIHWFHGTVNLTSQATQVIYRAADGSYTVVSSLNNSSNWKTYNCSYWVPQLEQYIASKNIVMEYNTQSKTKSFSSDSCTGLVFCLCLLWTLIQQ</sequence>
<keyword evidence="4" id="KW-1185">Reference proteome</keyword>
<feature type="chain" id="PRO_5029791568" description="Ig-like domain-containing protein" evidence="1">
    <location>
        <begin position="18"/>
        <end position="244"/>
    </location>
</feature>
<dbReference type="EMBL" id="JAAMOB010000006">
    <property type="protein sequence ID" value="KAF4112086.1"/>
    <property type="molecule type" value="Genomic_DNA"/>
</dbReference>
<dbReference type="SUPFAM" id="SSF48726">
    <property type="entry name" value="Immunoglobulin"/>
    <property type="match status" value="2"/>
</dbReference>
<accession>A0A7J6CXL6</accession>
<reference evidence="3 4" key="1">
    <citation type="submission" date="2020-04" db="EMBL/GenBank/DDBJ databases">
        <title>Chromosome-level genome assembly of a cyprinid fish Onychostoma macrolepis by integration of Nanopore Sequencing, Bionano and Hi-C technology.</title>
        <authorList>
            <person name="Wang D."/>
        </authorList>
    </citation>
    <scope>NUCLEOTIDE SEQUENCE [LARGE SCALE GENOMIC DNA]</scope>
    <source>
        <strain evidence="3">SWU-2019</strain>
        <tissue evidence="3">Muscle</tissue>
    </source>
</reference>
<evidence type="ECO:0000313" key="4">
    <source>
        <dbReference type="Proteomes" id="UP000579812"/>
    </source>
</evidence>
<dbReference type="Proteomes" id="UP000579812">
    <property type="component" value="Unassembled WGS sequence"/>
</dbReference>
<evidence type="ECO:0000313" key="3">
    <source>
        <dbReference type="EMBL" id="KAF4112086.1"/>
    </source>
</evidence>
<feature type="domain" description="Ig-like" evidence="2">
    <location>
        <begin position="125"/>
        <end position="194"/>
    </location>
</feature>
<dbReference type="Gene3D" id="2.60.40.10">
    <property type="entry name" value="Immunoglobulins"/>
    <property type="match status" value="2"/>
</dbReference>
<organism evidence="3 4">
    <name type="scientific">Onychostoma macrolepis</name>
    <dbReference type="NCBI Taxonomy" id="369639"/>
    <lineage>
        <taxon>Eukaryota</taxon>
        <taxon>Metazoa</taxon>
        <taxon>Chordata</taxon>
        <taxon>Craniata</taxon>
        <taxon>Vertebrata</taxon>
        <taxon>Euteleostomi</taxon>
        <taxon>Actinopterygii</taxon>
        <taxon>Neopterygii</taxon>
        <taxon>Teleostei</taxon>
        <taxon>Ostariophysi</taxon>
        <taxon>Cypriniformes</taxon>
        <taxon>Cyprinidae</taxon>
        <taxon>Acrossocheilinae</taxon>
        <taxon>Onychostoma</taxon>
    </lineage>
</organism>
<evidence type="ECO:0000256" key="1">
    <source>
        <dbReference type="SAM" id="SignalP"/>
    </source>
</evidence>